<dbReference type="Proteomes" id="UP001348817">
    <property type="component" value="Chromosome"/>
</dbReference>
<dbReference type="GO" id="GO:0016491">
    <property type="term" value="F:oxidoreductase activity"/>
    <property type="evidence" value="ECO:0007669"/>
    <property type="project" value="UniProtKB-KW"/>
</dbReference>
<dbReference type="InterPro" id="IPR002347">
    <property type="entry name" value="SDR_fam"/>
</dbReference>
<evidence type="ECO:0000256" key="1">
    <source>
        <dbReference type="ARBA" id="ARBA00006484"/>
    </source>
</evidence>
<proteinExistence type="inferred from homology"/>
<evidence type="ECO:0000256" key="2">
    <source>
        <dbReference type="ARBA" id="ARBA00023002"/>
    </source>
</evidence>
<reference evidence="3 4" key="1">
    <citation type="submission" date="2021-12" db="EMBL/GenBank/DDBJ databases">
        <title>Genome sequencing of bacteria with rrn-lacking chromosome and rrn-plasmid.</title>
        <authorList>
            <person name="Anda M."/>
            <person name="Iwasaki W."/>
        </authorList>
    </citation>
    <scope>NUCLEOTIDE SEQUENCE [LARGE SCALE GENOMIC DNA]</scope>
    <source>
        <strain evidence="3 4">DSM 100852</strain>
    </source>
</reference>
<keyword evidence="4" id="KW-1185">Reference proteome</keyword>
<dbReference type="Gene3D" id="3.40.50.720">
    <property type="entry name" value="NAD(P)-binding Rossmann-like Domain"/>
    <property type="match status" value="1"/>
</dbReference>
<comment type="similarity">
    <text evidence="1">Belongs to the short-chain dehydrogenases/reductases (SDR) family.</text>
</comment>
<dbReference type="KEGG" id="fax:FUAX_08530"/>
<sequence length="258" mass="28738">MAEKKVVWIVGASSGIGEALARKFAKPGYKLALSARRRERLQEMAEVLECETFCFRFDLESDDPAEAFANVKESFGRLDTVMIVAGLSQRSAFLDMSAEVFDRIMRLNFSAQVDLVRAVLPEMVKNGGGQFVVINSLQGHIALPERSAYSASKHASLAFFDSLRLEYKDRGVKVLNVCPAYVNTDFSLRALSGKGEEQTSKDKKHSSGVSPDFVANQISKALNSGEIEIFPGRFKDVIGIYLQRFLPKKLFQRLLSLR</sequence>
<organism evidence="3 4">
    <name type="scientific">Fulvitalea axinellae</name>
    <dbReference type="NCBI Taxonomy" id="1182444"/>
    <lineage>
        <taxon>Bacteria</taxon>
        <taxon>Pseudomonadati</taxon>
        <taxon>Bacteroidota</taxon>
        <taxon>Cytophagia</taxon>
        <taxon>Cytophagales</taxon>
        <taxon>Persicobacteraceae</taxon>
        <taxon>Fulvitalea</taxon>
    </lineage>
</organism>
<protein>
    <submittedName>
        <fullName evidence="3">Oxidoreductase</fullName>
    </submittedName>
</protein>
<dbReference type="InterPro" id="IPR020904">
    <property type="entry name" value="Sc_DH/Rdtase_CS"/>
</dbReference>
<dbReference type="GO" id="GO:0016020">
    <property type="term" value="C:membrane"/>
    <property type="evidence" value="ECO:0007669"/>
    <property type="project" value="TreeGrafter"/>
</dbReference>
<dbReference type="InterPro" id="IPR036291">
    <property type="entry name" value="NAD(P)-bd_dom_sf"/>
</dbReference>
<keyword evidence="2" id="KW-0560">Oxidoreductase</keyword>
<gene>
    <name evidence="3" type="ORF">FUAX_08530</name>
</gene>
<evidence type="ECO:0000313" key="4">
    <source>
        <dbReference type="Proteomes" id="UP001348817"/>
    </source>
</evidence>
<dbReference type="PROSITE" id="PS00061">
    <property type="entry name" value="ADH_SHORT"/>
    <property type="match status" value="1"/>
</dbReference>
<dbReference type="Pfam" id="PF00106">
    <property type="entry name" value="adh_short"/>
    <property type="match status" value="1"/>
</dbReference>
<dbReference type="PANTHER" id="PTHR44196:SF1">
    <property type="entry name" value="DEHYDROGENASE_REDUCTASE SDR FAMILY MEMBER 7B"/>
    <property type="match status" value="1"/>
</dbReference>
<dbReference type="PANTHER" id="PTHR44196">
    <property type="entry name" value="DEHYDROGENASE/REDUCTASE SDR FAMILY MEMBER 7B"/>
    <property type="match status" value="1"/>
</dbReference>
<accession>A0AAU9C8H4</accession>
<name>A0AAU9C8H4_9BACT</name>
<dbReference type="RefSeq" id="WP_338393682.1">
    <property type="nucleotide sequence ID" value="NZ_AP025314.1"/>
</dbReference>
<dbReference type="EMBL" id="AP025314">
    <property type="protein sequence ID" value="BDD08421.1"/>
    <property type="molecule type" value="Genomic_DNA"/>
</dbReference>
<dbReference type="AlphaFoldDB" id="A0AAU9C8H4"/>
<dbReference type="SUPFAM" id="SSF51735">
    <property type="entry name" value="NAD(P)-binding Rossmann-fold domains"/>
    <property type="match status" value="1"/>
</dbReference>
<dbReference type="PRINTS" id="PR00081">
    <property type="entry name" value="GDHRDH"/>
</dbReference>
<evidence type="ECO:0000313" key="3">
    <source>
        <dbReference type="EMBL" id="BDD08421.1"/>
    </source>
</evidence>